<keyword evidence="3 6" id="KW-0732">Signal</keyword>
<keyword evidence="9" id="KW-1185">Reference proteome</keyword>
<protein>
    <submittedName>
        <fullName evidence="8">Hemicentin-1</fullName>
    </submittedName>
</protein>
<dbReference type="InterPro" id="IPR013783">
    <property type="entry name" value="Ig-like_fold"/>
</dbReference>
<evidence type="ECO:0000256" key="1">
    <source>
        <dbReference type="ARBA" id="ARBA00004613"/>
    </source>
</evidence>
<dbReference type="Pfam" id="PF25106">
    <property type="entry name" value="VWA_4"/>
    <property type="match status" value="1"/>
</dbReference>
<evidence type="ECO:0000256" key="6">
    <source>
        <dbReference type="SAM" id="SignalP"/>
    </source>
</evidence>
<dbReference type="SMART" id="SM00409">
    <property type="entry name" value="IG"/>
    <property type="match status" value="4"/>
</dbReference>
<dbReference type="Pfam" id="PF07679">
    <property type="entry name" value="I-set"/>
    <property type="match status" value="1"/>
</dbReference>
<dbReference type="InterPro" id="IPR003599">
    <property type="entry name" value="Ig_sub"/>
</dbReference>
<dbReference type="Pfam" id="PF23560">
    <property type="entry name" value="GBD_Hemicentin"/>
    <property type="match status" value="1"/>
</dbReference>
<dbReference type="GO" id="GO:0005576">
    <property type="term" value="C:extracellular region"/>
    <property type="evidence" value="ECO:0007669"/>
    <property type="project" value="UniProtKB-SubCell"/>
</dbReference>
<comment type="subcellular location">
    <subcellularLocation>
        <location evidence="1">Secreted</location>
    </subcellularLocation>
</comment>
<evidence type="ECO:0000313" key="8">
    <source>
        <dbReference type="EMBL" id="GBP77305.1"/>
    </source>
</evidence>
<dbReference type="Gene3D" id="3.40.50.410">
    <property type="entry name" value="von Willebrand factor, type A domain"/>
    <property type="match status" value="1"/>
</dbReference>
<dbReference type="PANTHER" id="PTHR14905">
    <property type="entry name" value="NG37"/>
    <property type="match status" value="1"/>
</dbReference>
<feature type="compositionally biased region" description="Acidic residues" evidence="5">
    <location>
        <begin position="975"/>
        <end position="1003"/>
    </location>
</feature>
<dbReference type="AlphaFoldDB" id="A0A4C1YSJ6"/>
<dbReference type="SUPFAM" id="SSF53300">
    <property type="entry name" value="vWA-like"/>
    <property type="match status" value="1"/>
</dbReference>
<organism evidence="8 9">
    <name type="scientific">Eumeta variegata</name>
    <name type="common">Bagworm moth</name>
    <name type="synonym">Eumeta japonica</name>
    <dbReference type="NCBI Taxonomy" id="151549"/>
    <lineage>
        <taxon>Eukaryota</taxon>
        <taxon>Metazoa</taxon>
        <taxon>Ecdysozoa</taxon>
        <taxon>Arthropoda</taxon>
        <taxon>Hexapoda</taxon>
        <taxon>Insecta</taxon>
        <taxon>Pterygota</taxon>
        <taxon>Neoptera</taxon>
        <taxon>Endopterygota</taxon>
        <taxon>Lepidoptera</taxon>
        <taxon>Glossata</taxon>
        <taxon>Ditrysia</taxon>
        <taxon>Tineoidea</taxon>
        <taxon>Psychidae</taxon>
        <taxon>Oiketicinae</taxon>
        <taxon>Eumeta</taxon>
    </lineage>
</organism>
<evidence type="ECO:0000256" key="3">
    <source>
        <dbReference type="ARBA" id="ARBA00022729"/>
    </source>
</evidence>
<dbReference type="InterPro" id="IPR003598">
    <property type="entry name" value="Ig_sub2"/>
</dbReference>
<feature type="signal peptide" evidence="6">
    <location>
        <begin position="1"/>
        <end position="17"/>
    </location>
</feature>
<feature type="region of interest" description="Disordered" evidence="5">
    <location>
        <begin position="969"/>
        <end position="1003"/>
    </location>
</feature>
<evidence type="ECO:0000256" key="5">
    <source>
        <dbReference type="SAM" id="MobiDB-lite"/>
    </source>
</evidence>
<dbReference type="SUPFAM" id="SSF48726">
    <property type="entry name" value="Immunoglobulin"/>
    <property type="match status" value="4"/>
</dbReference>
<dbReference type="CDD" id="cd00198">
    <property type="entry name" value="vWFA"/>
    <property type="match status" value="1"/>
</dbReference>
<dbReference type="EMBL" id="BGZK01001325">
    <property type="protein sequence ID" value="GBP77305.1"/>
    <property type="molecule type" value="Genomic_DNA"/>
</dbReference>
<dbReference type="InterPro" id="IPR007110">
    <property type="entry name" value="Ig-like_dom"/>
</dbReference>
<comment type="caution">
    <text evidence="8">The sequence shown here is derived from an EMBL/GenBank/DDBJ whole genome shotgun (WGS) entry which is preliminary data.</text>
</comment>
<keyword evidence="2" id="KW-0964">Secreted</keyword>
<dbReference type="InterPro" id="IPR056861">
    <property type="entry name" value="HMCN1-like_VWA"/>
</dbReference>
<reference evidence="8 9" key="1">
    <citation type="journal article" date="2019" name="Commun. Biol.">
        <title>The bagworm genome reveals a unique fibroin gene that provides high tensile strength.</title>
        <authorList>
            <person name="Kono N."/>
            <person name="Nakamura H."/>
            <person name="Ohtoshi R."/>
            <person name="Tomita M."/>
            <person name="Numata K."/>
            <person name="Arakawa K."/>
        </authorList>
    </citation>
    <scope>NUCLEOTIDE SEQUENCE [LARGE SCALE GENOMIC DNA]</scope>
</reference>
<dbReference type="GO" id="GO:0032991">
    <property type="term" value="C:protein-containing complex"/>
    <property type="evidence" value="ECO:0007669"/>
    <property type="project" value="UniProtKB-ARBA"/>
</dbReference>
<feature type="chain" id="PRO_5020024518" evidence="6">
    <location>
        <begin position="18"/>
        <end position="1003"/>
    </location>
</feature>
<feature type="domain" description="Ig-like" evidence="7">
    <location>
        <begin position="656"/>
        <end position="735"/>
    </location>
</feature>
<feature type="domain" description="Ig-like" evidence="7">
    <location>
        <begin position="560"/>
        <end position="651"/>
    </location>
</feature>
<dbReference type="CDD" id="cd00096">
    <property type="entry name" value="Ig"/>
    <property type="match status" value="1"/>
</dbReference>
<name>A0A4C1YSJ6_EUMVA</name>
<dbReference type="SMART" id="SM00408">
    <property type="entry name" value="IGc2"/>
    <property type="match status" value="3"/>
</dbReference>
<gene>
    <name evidence="8" type="primary">Hmcn1</name>
    <name evidence="8" type="ORF">EVAR_31737_1</name>
</gene>
<dbReference type="STRING" id="151549.A0A4C1YSJ6"/>
<dbReference type="Pfam" id="PF13927">
    <property type="entry name" value="Ig_3"/>
    <property type="match status" value="1"/>
</dbReference>
<dbReference type="OrthoDB" id="5985519at2759"/>
<feature type="domain" description="Ig-like" evidence="7">
    <location>
        <begin position="467"/>
        <end position="554"/>
    </location>
</feature>
<evidence type="ECO:0000259" key="7">
    <source>
        <dbReference type="PROSITE" id="PS50835"/>
    </source>
</evidence>
<dbReference type="InterPro" id="IPR036465">
    <property type="entry name" value="vWFA_dom_sf"/>
</dbReference>
<sequence length="1003" mass="111557">MQTCALIVLSTLLMVYCDTLQERHDTDYGKSSLVFVFDVTGSMYNDLEQLREGAEMIMDTALESETNVISNFVFVPFHDPKVGPATVTRSKEVFKATLDGVSVRGGGDCPERSLTGIQLALNVSLPRSYIYVLTDATAADHAIVSDVLDQIQRKQSQVVFLLTGHCNDTDKPSYKVYQQVAGASSGQIFNLNKTNVHKMLEFVKSSVTGRLVNLGTVVNPAGTHYTQPIPVDSTLGEVTVSVSGSKPRIKVVDPSGEHIKGPPKLITTLDLSEIMVVKVLQPEPGNWTITVGSEDDYSVRVVGLSDLTFQHGFSKHKPKSMVETSYRPLQANQQDRLTFTVTAAAGRDAPVRVQRTWYLKRDRIPCPCMSEQDSLQRVRGGSAHNYMMIKLTKVNRSVKLKFAEILTIKGKSLFELLLSEIDSRNGIYLTDAFIPPDNFFYIAINGHDENNQELRRIGATAVEAKLPSVPYLTVQKQIAGRLHERVTLRCIVESLVPVSAQWTMGTKRLQSPSYSVQSSVTEYVIEDLTEDQTGSYRCIAQNIAGFSKAFTAVSLIVDPPIVTMEPNNMILFSGENLNIVCTVYSEAQLYSFYFKFAGVHMNKVLDATLQAVSDGYYYFNKTIQVNEKNNGFYSCHAANKAGENYKKISVTVLSRPVAQIHSDSLNVKSNGNITLLCHTENAENLQWVAPNNTVVLNLKTTGSDTYDSVLNVRNASDTDDGEWKCIARKRSLKVSSTVTVVVTIKPVVTAEGLRSYTLYYGTHHTLKCMVKAKPAPKVVWTHMEDTLEGIGVLDKVDSHHYVSSKLIPNVTESVEGKHKCLATNTDGSNEEIFFIKVVKNMTVLQAPKSDDKIETVQEFTCLMYGIPKVNEGRFIMFNKMYGSKNTNEKFIKNIKGFDSTHILPCWESLKQKILRTIYVNSMWLNATEPNCIQFSAENNGWLIFDGSLKPTWFLGNATPLEVENIILGDSQDNSADNEEDSDVCSDEVDSSDDSESSLEYDYE</sequence>
<accession>A0A4C1YSJ6</accession>
<dbReference type="InterPro" id="IPR056475">
    <property type="entry name" value="GBD_Hemicentin/VWA7"/>
</dbReference>
<dbReference type="Proteomes" id="UP000299102">
    <property type="component" value="Unassembled WGS sequence"/>
</dbReference>
<dbReference type="PANTHER" id="PTHR14905:SF7">
    <property type="entry name" value="VON WILLEBRAND FACTOR A DOMAIN-CONTAINING PROTEIN 7"/>
    <property type="match status" value="1"/>
</dbReference>
<evidence type="ECO:0000256" key="2">
    <source>
        <dbReference type="ARBA" id="ARBA00022525"/>
    </source>
</evidence>
<dbReference type="PROSITE" id="PS50835">
    <property type="entry name" value="IG_LIKE"/>
    <property type="match status" value="4"/>
</dbReference>
<dbReference type="Gene3D" id="2.60.40.10">
    <property type="entry name" value="Immunoglobulins"/>
    <property type="match status" value="4"/>
</dbReference>
<dbReference type="InterPro" id="IPR036179">
    <property type="entry name" value="Ig-like_dom_sf"/>
</dbReference>
<dbReference type="InterPro" id="IPR052577">
    <property type="entry name" value="VWA7"/>
</dbReference>
<keyword evidence="4" id="KW-0325">Glycoprotein</keyword>
<evidence type="ECO:0000256" key="4">
    <source>
        <dbReference type="ARBA" id="ARBA00023180"/>
    </source>
</evidence>
<feature type="domain" description="Ig-like" evidence="7">
    <location>
        <begin position="746"/>
        <end position="836"/>
    </location>
</feature>
<proteinExistence type="predicted"/>
<dbReference type="InterPro" id="IPR013098">
    <property type="entry name" value="Ig_I-set"/>
</dbReference>
<evidence type="ECO:0000313" key="9">
    <source>
        <dbReference type="Proteomes" id="UP000299102"/>
    </source>
</evidence>